<protein>
    <recommendedName>
        <fullName evidence="3">histidine kinase</fullName>
        <ecNumber evidence="3">2.7.13.3</ecNumber>
    </recommendedName>
</protein>
<dbReference type="InterPro" id="IPR005467">
    <property type="entry name" value="His_kinase_dom"/>
</dbReference>
<dbReference type="Gene3D" id="3.30.565.10">
    <property type="entry name" value="Histidine kinase-like ATPase, C-terminal domain"/>
    <property type="match status" value="1"/>
</dbReference>
<dbReference type="SUPFAM" id="SSF47384">
    <property type="entry name" value="Homodimeric domain of signal transducing histidine kinase"/>
    <property type="match status" value="1"/>
</dbReference>
<name>A0ABU7UM10_9CLOT</name>
<evidence type="ECO:0000256" key="7">
    <source>
        <dbReference type="ARBA" id="ARBA00022692"/>
    </source>
</evidence>
<keyword evidence="9 18" id="KW-0418">Kinase</keyword>
<feature type="transmembrane region" description="Helical" evidence="15">
    <location>
        <begin position="264"/>
        <end position="282"/>
    </location>
</feature>
<dbReference type="SMART" id="SM00387">
    <property type="entry name" value="HATPase_c"/>
    <property type="match status" value="1"/>
</dbReference>
<keyword evidence="19" id="KW-1185">Reference proteome</keyword>
<dbReference type="SUPFAM" id="SSF55874">
    <property type="entry name" value="ATPase domain of HSP90 chaperone/DNA topoisomerase II/histidine kinase"/>
    <property type="match status" value="1"/>
</dbReference>
<dbReference type="InterPro" id="IPR036890">
    <property type="entry name" value="HATPase_C_sf"/>
</dbReference>
<feature type="transmembrane region" description="Helical" evidence="15">
    <location>
        <begin position="9"/>
        <end position="29"/>
    </location>
</feature>
<feature type="transmembrane region" description="Helical" evidence="15">
    <location>
        <begin position="382"/>
        <end position="402"/>
    </location>
</feature>
<dbReference type="EMBL" id="JAZHFS010000007">
    <property type="protein sequence ID" value="MEF2112452.1"/>
    <property type="molecule type" value="Genomic_DNA"/>
</dbReference>
<keyword evidence="12" id="KW-0902">Two-component regulatory system</keyword>
<keyword evidence="13 15" id="KW-0472">Membrane</keyword>
<sequence>MGIKSKNKYWVIAFIIGAYMLALSNLSVMDIIKNKNYLRMEPYFTSSEFKTEIVGYFNNIEALNVIYKDYSHKSDDEKVTNEEIMPSKTTYDANLRTKEDQLSNKYKNDLLAAEKKGNNVEISRLTDAKDKELNEFKKENEKTLDNAKKKIALYKNQDYENIKRAVEGKTIIKYYITKGKNNVIYTNIVNVSDINLYVKNSAFYSMKFPDKSLKINNDMFTINQWVGTSGEAYFIIPKDIDKTSYIYENYNYYNSVRQRIIKEIIIGFVAFIIGITMLFLILKKNKEQMPFIKKLKKRYNKIPLDVRIFIFIIFSFIMTIYTDKVSFFYKPYNYAQFYTFTIMAFYTVYSISNIIMAYRLYKNREEFREQVKKCAFYQLSKRGIIILTMFAGVAIFGAYITLMLSPRIIIIPMMYILCYLIFIFIYSFNKIRFLRSIIKGTEEIVSGNLNYTIVEKGGGDLFKLAHNINNMKAGFKKSLENEIKSERLKSELITNVSHDLKTPLTSIINYVDFLKKEGLSKEESQGYIDVVDRKSQRLKILIDDLFEASKMASGAVELNVEKVDITALLQQSLAELHDKINNSSLIFKVKVPKQKIYANLDGKKTWRVFENLINNILKYTLPKTRVYIDLIERDNQIIINMKNISSYEMDFDNEEIFERFIRGDKSRNTEGSGLGLSIAKSIIELQGGRLSIEIDGDLFKAKVIIPSFSQLLIEP</sequence>
<keyword evidence="10" id="KW-0067">ATP-binding</keyword>
<comment type="catalytic activity">
    <reaction evidence="1">
        <text>ATP + protein L-histidine = ADP + protein N-phospho-L-histidine.</text>
        <dbReference type="EC" id="2.7.13.3"/>
    </reaction>
</comment>
<evidence type="ECO:0000313" key="19">
    <source>
        <dbReference type="Proteomes" id="UP001498469"/>
    </source>
</evidence>
<keyword evidence="8" id="KW-0547">Nucleotide-binding</keyword>
<evidence type="ECO:0000256" key="8">
    <source>
        <dbReference type="ARBA" id="ARBA00022741"/>
    </source>
</evidence>
<evidence type="ECO:0000256" key="9">
    <source>
        <dbReference type="ARBA" id="ARBA00022777"/>
    </source>
</evidence>
<keyword evidence="6" id="KW-0808">Transferase</keyword>
<organism evidence="18 19">
    <name type="scientific">Clostridium frigoriphilum</name>
    <dbReference type="NCBI Taxonomy" id="443253"/>
    <lineage>
        <taxon>Bacteria</taxon>
        <taxon>Bacillati</taxon>
        <taxon>Bacillota</taxon>
        <taxon>Clostridia</taxon>
        <taxon>Eubacteriales</taxon>
        <taxon>Clostridiaceae</taxon>
        <taxon>Clostridium</taxon>
    </lineage>
</organism>
<evidence type="ECO:0000313" key="18">
    <source>
        <dbReference type="EMBL" id="MEF2112452.1"/>
    </source>
</evidence>
<dbReference type="InterPro" id="IPR004358">
    <property type="entry name" value="Sig_transdc_His_kin-like_C"/>
</dbReference>
<evidence type="ECO:0000256" key="10">
    <source>
        <dbReference type="ARBA" id="ARBA00022840"/>
    </source>
</evidence>
<feature type="transmembrane region" description="Helical" evidence="15">
    <location>
        <begin position="302"/>
        <end position="322"/>
    </location>
</feature>
<dbReference type="InterPro" id="IPR003661">
    <property type="entry name" value="HisK_dim/P_dom"/>
</dbReference>
<evidence type="ECO:0000259" key="17">
    <source>
        <dbReference type="PROSITE" id="PS50885"/>
    </source>
</evidence>
<evidence type="ECO:0000256" key="15">
    <source>
        <dbReference type="SAM" id="Phobius"/>
    </source>
</evidence>
<keyword evidence="4" id="KW-1003">Cell membrane</keyword>
<evidence type="ECO:0000256" key="14">
    <source>
        <dbReference type="SAM" id="Coils"/>
    </source>
</evidence>
<dbReference type="RefSeq" id="WP_331702064.1">
    <property type="nucleotide sequence ID" value="NZ_JAZHFS010000007.1"/>
</dbReference>
<evidence type="ECO:0000259" key="16">
    <source>
        <dbReference type="PROSITE" id="PS50109"/>
    </source>
</evidence>
<feature type="domain" description="HAMP" evidence="17">
    <location>
        <begin position="434"/>
        <end position="480"/>
    </location>
</feature>
<comment type="caution">
    <text evidence="18">The sequence shown here is derived from an EMBL/GenBank/DDBJ whole genome shotgun (WGS) entry which is preliminary data.</text>
</comment>
<dbReference type="InterPro" id="IPR003660">
    <property type="entry name" value="HAMP_dom"/>
</dbReference>
<dbReference type="CDD" id="cd00082">
    <property type="entry name" value="HisKA"/>
    <property type="match status" value="1"/>
</dbReference>
<dbReference type="InterPro" id="IPR036097">
    <property type="entry name" value="HisK_dim/P_sf"/>
</dbReference>
<accession>A0ABU7UM10</accession>
<evidence type="ECO:0000256" key="3">
    <source>
        <dbReference type="ARBA" id="ARBA00012438"/>
    </source>
</evidence>
<dbReference type="EC" id="2.7.13.3" evidence="3"/>
<comment type="subcellular location">
    <subcellularLocation>
        <location evidence="2">Cell membrane</location>
        <topology evidence="2">Multi-pass membrane protein</topology>
    </subcellularLocation>
</comment>
<dbReference type="PROSITE" id="PS50885">
    <property type="entry name" value="HAMP"/>
    <property type="match status" value="1"/>
</dbReference>
<dbReference type="SMART" id="SM00388">
    <property type="entry name" value="HisKA"/>
    <property type="match status" value="1"/>
</dbReference>
<keyword evidence="11 15" id="KW-1133">Transmembrane helix</keyword>
<dbReference type="PANTHER" id="PTHR45528">
    <property type="entry name" value="SENSOR HISTIDINE KINASE CPXA"/>
    <property type="match status" value="1"/>
</dbReference>
<gene>
    <name evidence="18" type="ORF">SJI18_09040</name>
</gene>
<evidence type="ECO:0000256" key="6">
    <source>
        <dbReference type="ARBA" id="ARBA00022679"/>
    </source>
</evidence>
<evidence type="ECO:0000256" key="1">
    <source>
        <dbReference type="ARBA" id="ARBA00000085"/>
    </source>
</evidence>
<evidence type="ECO:0000256" key="2">
    <source>
        <dbReference type="ARBA" id="ARBA00004651"/>
    </source>
</evidence>
<keyword evidence="5" id="KW-0597">Phosphoprotein</keyword>
<dbReference type="InterPro" id="IPR050398">
    <property type="entry name" value="HssS/ArlS-like"/>
</dbReference>
<keyword evidence="7 15" id="KW-0812">Transmembrane</keyword>
<feature type="transmembrane region" description="Helical" evidence="15">
    <location>
        <begin position="408"/>
        <end position="429"/>
    </location>
</feature>
<feature type="domain" description="Histidine kinase" evidence="16">
    <location>
        <begin position="495"/>
        <end position="709"/>
    </location>
</feature>
<feature type="coiled-coil region" evidence="14">
    <location>
        <begin position="122"/>
        <end position="157"/>
    </location>
</feature>
<dbReference type="Pfam" id="PF02518">
    <property type="entry name" value="HATPase_c"/>
    <property type="match status" value="1"/>
</dbReference>
<dbReference type="PRINTS" id="PR00344">
    <property type="entry name" value="BCTRLSENSOR"/>
</dbReference>
<dbReference type="InterPro" id="IPR003594">
    <property type="entry name" value="HATPase_dom"/>
</dbReference>
<dbReference type="Gene3D" id="1.10.287.130">
    <property type="match status" value="1"/>
</dbReference>
<proteinExistence type="predicted"/>
<dbReference type="Pfam" id="PF00512">
    <property type="entry name" value="HisKA"/>
    <property type="match status" value="1"/>
</dbReference>
<reference evidence="18 19" key="1">
    <citation type="submission" date="2023-11" db="EMBL/GenBank/DDBJ databases">
        <title>Draft genome sequence of a psychrophilic Clostridium strain from permafrost water brine.</title>
        <authorList>
            <person name="Shcherbakova V.A."/>
            <person name="Trubitsyn V.E."/>
            <person name="Zakharyuk A.G."/>
        </authorList>
    </citation>
    <scope>NUCLEOTIDE SEQUENCE [LARGE SCALE GENOMIC DNA]</scope>
    <source>
        <strain evidence="18 19">14F</strain>
    </source>
</reference>
<evidence type="ECO:0000256" key="5">
    <source>
        <dbReference type="ARBA" id="ARBA00022553"/>
    </source>
</evidence>
<dbReference type="GO" id="GO:0016301">
    <property type="term" value="F:kinase activity"/>
    <property type="evidence" value="ECO:0007669"/>
    <property type="project" value="UniProtKB-KW"/>
</dbReference>
<evidence type="ECO:0000256" key="12">
    <source>
        <dbReference type="ARBA" id="ARBA00023012"/>
    </source>
</evidence>
<evidence type="ECO:0000256" key="13">
    <source>
        <dbReference type="ARBA" id="ARBA00023136"/>
    </source>
</evidence>
<keyword evidence="14" id="KW-0175">Coiled coil</keyword>
<dbReference type="Proteomes" id="UP001498469">
    <property type="component" value="Unassembled WGS sequence"/>
</dbReference>
<evidence type="ECO:0000256" key="11">
    <source>
        <dbReference type="ARBA" id="ARBA00022989"/>
    </source>
</evidence>
<dbReference type="PANTHER" id="PTHR45528:SF1">
    <property type="entry name" value="SENSOR HISTIDINE KINASE CPXA"/>
    <property type="match status" value="1"/>
</dbReference>
<dbReference type="PROSITE" id="PS50109">
    <property type="entry name" value="HIS_KIN"/>
    <property type="match status" value="1"/>
</dbReference>
<evidence type="ECO:0000256" key="4">
    <source>
        <dbReference type="ARBA" id="ARBA00022475"/>
    </source>
</evidence>
<feature type="transmembrane region" description="Helical" evidence="15">
    <location>
        <begin position="337"/>
        <end position="361"/>
    </location>
</feature>